<dbReference type="EMBL" id="MN740137">
    <property type="protein sequence ID" value="QHT89209.1"/>
    <property type="molecule type" value="Genomic_DNA"/>
</dbReference>
<dbReference type="PANTHER" id="PTHR10491:SF4">
    <property type="entry name" value="METHIONINE ADENOSYLTRANSFERASE 2 SUBUNIT BETA"/>
    <property type="match status" value="1"/>
</dbReference>
<dbReference type="GO" id="GO:0006556">
    <property type="term" value="P:S-adenosylmethionine biosynthetic process"/>
    <property type="evidence" value="ECO:0007669"/>
    <property type="project" value="TreeGrafter"/>
</dbReference>
<dbReference type="Gene3D" id="3.40.50.720">
    <property type="entry name" value="NAD(P)-binding Rossmann-like Domain"/>
    <property type="match status" value="1"/>
</dbReference>
<name>A0A6C0I8X5_9ZZZZ</name>
<evidence type="ECO:0008006" key="2">
    <source>
        <dbReference type="Google" id="ProtNLM"/>
    </source>
</evidence>
<evidence type="ECO:0000313" key="1">
    <source>
        <dbReference type="EMBL" id="QHT89209.1"/>
    </source>
</evidence>
<dbReference type="GO" id="GO:0048269">
    <property type="term" value="C:methionine adenosyltransferase complex"/>
    <property type="evidence" value="ECO:0007669"/>
    <property type="project" value="TreeGrafter"/>
</dbReference>
<accession>A0A6C0I8X5</accession>
<dbReference type="PANTHER" id="PTHR10491">
    <property type="entry name" value="DTDP-4-DEHYDRORHAMNOSE REDUCTASE"/>
    <property type="match status" value="1"/>
</dbReference>
<dbReference type="GO" id="GO:0048270">
    <property type="term" value="F:methionine adenosyltransferase regulator activity"/>
    <property type="evidence" value="ECO:0007669"/>
    <property type="project" value="TreeGrafter"/>
</dbReference>
<dbReference type="AlphaFoldDB" id="A0A6C0I8X5"/>
<dbReference type="InterPro" id="IPR036291">
    <property type="entry name" value="NAD(P)-bd_dom_sf"/>
</dbReference>
<reference evidence="1" key="1">
    <citation type="journal article" date="2020" name="Nature">
        <title>Giant virus diversity and host interactions through global metagenomics.</title>
        <authorList>
            <person name="Schulz F."/>
            <person name="Roux S."/>
            <person name="Paez-Espino D."/>
            <person name="Jungbluth S."/>
            <person name="Walsh D.A."/>
            <person name="Denef V.J."/>
            <person name="McMahon K.D."/>
            <person name="Konstantinidis K.T."/>
            <person name="Eloe-Fadrosh E.A."/>
            <person name="Kyrpides N.C."/>
            <person name="Woyke T."/>
        </authorList>
    </citation>
    <scope>NUCLEOTIDE SEQUENCE</scope>
    <source>
        <strain evidence="1">GVMAG-M-3300023184-53</strain>
    </source>
</reference>
<dbReference type="SUPFAM" id="SSF51735">
    <property type="entry name" value="NAD(P)-binding Rossmann-fold domains"/>
    <property type="match status" value="1"/>
</dbReference>
<protein>
    <recommendedName>
        <fullName evidence="2">NAD-dependent epimerase/dehydratase domain-containing protein</fullName>
    </recommendedName>
</protein>
<proteinExistence type="predicted"/>
<sequence>MKVLIYGSKGWIGSLFTNFLDHENVKYTPGESRVDNESDLLAEINDVNPTHVISFIGRTHGTVEDKKINTIDYLEYPGKLQENIRDNLFSVVSLANICSRKGIHYTYLGTGCIFNGTETPFTEESLPNYFGSGYSIVKGFTDRLMKQYPVLNLRIRMPISSQWNERNFITKITRYEKICSIPNSMTVLDDFFPIILDLMEKSKTGTYNCTNPGLISHNEILKSYREIIDPNFEWTNFTLEEQSKVLKSDRSNNYLDTSLVEREYPDIKGIKQSIVNVLLKMKK</sequence>
<dbReference type="InterPro" id="IPR005913">
    <property type="entry name" value="dTDP_dehydrorham_reduct"/>
</dbReference>
<organism evidence="1">
    <name type="scientific">viral metagenome</name>
    <dbReference type="NCBI Taxonomy" id="1070528"/>
    <lineage>
        <taxon>unclassified sequences</taxon>
        <taxon>metagenomes</taxon>
        <taxon>organismal metagenomes</taxon>
    </lineage>
</organism>